<reference evidence="2 3" key="1">
    <citation type="journal article" date="2021" name="Nat. Commun.">
        <title>Genetic determinants of endophytism in the Arabidopsis root mycobiome.</title>
        <authorList>
            <person name="Mesny F."/>
            <person name="Miyauchi S."/>
            <person name="Thiergart T."/>
            <person name="Pickel B."/>
            <person name="Atanasova L."/>
            <person name="Karlsson M."/>
            <person name="Huettel B."/>
            <person name="Barry K.W."/>
            <person name="Haridas S."/>
            <person name="Chen C."/>
            <person name="Bauer D."/>
            <person name="Andreopoulos W."/>
            <person name="Pangilinan J."/>
            <person name="LaButti K."/>
            <person name="Riley R."/>
            <person name="Lipzen A."/>
            <person name="Clum A."/>
            <person name="Drula E."/>
            <person name="Henrissat B."/>
            <person name="Kohler A."/>
            <person name="Grigoriev I.V."/>
            <person name="Martin F.M."/>
            <person name="Hacquard S."/>
        </authorList>
    </citation>
    <scope>NUCLEOTIDE SEQUENCE [LARGE SCALE GENOMIC DNA]</scope>
    <source>
        <strain evidence="2 3">MPI-CAGE-CH-0241</strain>
    </source>
</reference>
<accession>A0A9P9AVV9</accession>
<protein>
    <submittedName>
        <fullName evidence="2">Uncharacterized protein</fullName>
    </submittedName>
</protein>
<feature type="transmembrane region" description="Helical" evidence="1">
    <location>
        <begin position="30"/>
        <end position="49"/>
    </location>
</feature>
<gene>
    <name evidence="2" type="ORF">B0T10DRAFT_554347</name>
</gene>
<evidence type="ECO:0000256" key="1">
    <source>
        <dbReference type="SAM" id="Phobius"/>
    </source>
</evidence>
<organism evidence="2 3">
    <name type="scientific">Thelonectria olida</name>
    <dbReference type="NCBI Taxonomy" id="1576542"/>
    <lineage>
        <taxon>Eukaryota</taxon>
        <taxon>Fungi</taxon>
        <taxon>Dikarya</taxon>
        <taxon>Ascomycota</taxon>
        <taxon>Pezizomycotina</taxon>
        <taxon>Sordariomycetes</taxon>
        <taxon>Hypocreomycetidae</taxon>
        <taxon>Hypocreales</taxon>
        <taxon>Nectriaceae</taxon>
        <taxon>Thelonectria</taxon>
    </lineage>
</organism>
<keyword evidence="3" id="KW-1185">Reference proteome</keyword>
<keyword evidence="1" id="KW-0812">Transmembrane</keyword>
<proteinExistence type="predicted"/>
<comment type="caution">
    <text evidence="2">The sequence shown here is derived from an EMBL/GenBank/DDBJ whole genome shotgun (WGS) entry which is preliminary data.</text>
</comment>
<sequence>MAAIKSLIAREAVHQLAKRKNWAAENVGPMVVFCIVGVVGIFLVGLFISKKLSARKEAKQSVV</sequence>
<keyword evidence="1" id="KW-0472">Membrane</keyword>
<dbReference type="AlphaFoldDB" id="A0A9P9AVV9"/>
<name>A0A9P9AVV9_9HYPO</name>
<evidence type="ECO:0000313" key="3">
    <source>
        <dbReference type="Proteomes" id="UP000777438"/>
    </source>
</evidence>
<dbReference type="EMBL" id="JAGPYM010000001">
    <property type="protein sequence ID" value="KAH6899777.1"/>
    <property type="molecule type" value="Genomic_DNA"/>
</dbReference>
<keyword evidence="1" id="KW-1133">Transmembrane helix</keyword>
<dbReference type="OrthoDB" id="5402816at2759"/>
<dbReference type="Proteomes" id="UP000777438">
    <property type="component" value="Unassembled WGS sequence"/>
</dbReference>
<evidence type="ECO:0000313" key="2">
    <source>
        <dbReference type="EMBL" id="KAH6899777.1"/>
    </source>
</evidence>